<dbReference type="InterPro" id="IPR042105">
    <property type="entry name" value="Ribosomal_bL31_sf"/>
</dbReference>
<keyword evidence="2 7" id="KW-0699">rRNA-binding</keyword>
<evidence type="ECO:0000313" key="8">
    <source>
        <dbReference type="EMBL" id="MBJ7610393.1"/>
    </source>
</evidence>
<dbReference type="InterPro" id="IPR002150">
    <property type="entry name" value="Ribosomal_bL31"/>
</dbReference>
<keyword evidence="5 7" id="KW-0687">Ribonucleoprotein</keyword>
<comment type="function">
    <text evidence="7">Binds the 23S rRNA.</text>
</comment>
<dbReference type="Proteomes" id="UP000614410">
    <property type="component" value="Unassembled WGS sequence"/>
</dbReference>
<evidence type="ECO:0000313" key="9">
    <source>
        <dbReference type="Proteomes" id="UP000614410"/>
    </source>
</evidence>
<dbReference type="SUPFAM" id="SSF143800">
    <property type="entry name" value="L28p-like"/>
    <property type="match status" value="1"/>
</dbReference>
<dbReference type="GO" id="GO:0003735">
    <property type="term" value="F:structural constituent of ribosome"/>
    <property type="evidence" value="ECO:0007669"/>
    <property type="project" value="InterPro"/>
</dbReference>
<evidence type="ECO:0000256" key="2">
    <source>
        <dbReference type="ARBA" id="ARBA00022730"/>
    </source>
</evidence>
<accession>A0A934KFN6</accession>
<dbReference type="PROSITE" id="PS01143">
    <property type="entry name" value="RIBOSOMAL_L31"/>
    <property type="match status" value="1"/>
</dbReference>
<keyword evidence="3 7" id="KW-0694">RNA-binding</keyword>
<dbReference type="HAMAP" id="MF_00501">
    <property type="entry name" value="Ribosomal_bL31_1"/>
    <property type="match status" value="1"/>
</dbReference>
<keyword evidence="4 7" id="KW-0689">Ribosomal protein</keyword>
<feature type="binding site" evidence="7">
    <location>
        <position position="17"/>
    </location>
    <ligand>
        <name>Zn(2+)</name>
        <dbReference type="ChEBI" id="CHEBI:29105"/>
    </ligand>
</feature>
<feature type="binding site" evidence="7">
    <location>
        <position position="40"/>
    </location>
    <ligand>
        <name>Zn(2+)</name>
        <dbReference type="ChEBI" id="CHEBI:29105"/>
    </ligand>
</feature>
<dbReference type="NCBIfam" id="TIGR00105">
    <property type="entry name" value="L31"/>
    <property type="match status" value="1"/>
</dbReference>
<dbReference type="GO" id="GO:0006412">
    <property type="term" value="P:translation"/>
    <property type="evidence" value="ECO:0007669"/>
    <property type="project" value="UniProtKB-UniRule"/>
</dbReference>
<evidence type="ECO:0000256" key="6">
    <source>
        <dbReference type="ARBA" id="ARBA00035687"/>
    </source>
</evidence>
<feature type="binding site" evidence="7">
    <location>
        <position position="37"/>
    </location>
    <ligand>
        <name>Zn(2+)</name>
        <dbReference type="ChEBI" id="CHEBI:29105"/>
    </ligand>
</feature>
<sequence>MKTEIHPQYHTDASVTCLCGNTFTTGSTLAELKTEVCSVCHPFFTGTQRIIDTGGQVERFRRRAAAKTGSATTPPPTA</sequence>
<dbReference type="EMBL" id="JAEKNN010000062">
    <property type="protein sequence ID" value="MBJ7610393.1"/>
    <property type="molecule type" value="Genomic_DNA"/>
</dbReference>
<evidence type="ECO:0000256" key="1">
    <source>
        <dbReference type="ARBA" id="ARBA00009296"/>
    </source>
</evidence>
<evidence type="ECO:0000256" key="5">
    <source>
        <dbReference type="ARBA" id="ARBA00023274"/>
    </source>
</evidence>
<feature type="binding site" evidence="7">
    <location>
        <position position="19"/>
    </location>
    <ligand>
        <name>Zn(2+)</name>
        <dbReference type="ChEBI" id="CHEBI:29105"/>
    </ligand>
</feature>
<reference evidence="8 9" key="1">
    <citation type="submission" date="2020-10" db="EMBL/GenBank/DDBJ databases">
        <title>Ca. Dormibacterota MAGs.</title>
        <authorList>
            <person name="Montgomery K."/>
        </authorList>
    </citation>
    <scope>NUCLEOTIDE SEQUENCE [LARGE SCALE GENOMIC DNA]</scope>
    <source>
        <strain evidence="8">Mitchell_Peninsula_5</strain>
    </source>
</reference>
<dbReference type="GO" id="GO:0005840">
    <property type="term" value="C:ribosome"/>
    <property type="evidence" value="ECO:0007669"/>
    <property type="project" value="UniProtKB-KW"/>
</dbReference>
<dbReference type="GO" id="GO:0019843">
    <property type="term" value="F:rRNA binding"/>
    <property type="evidence" value="ECO:0007669"/>
    <property type="project" value="UniProtKB-KW"/>
</dbReference>
<comment type="caution">
    <text evidence="8">The sequence shown here is derived from an EMBL/GenBank/DDBJ whole genome shotgun (WGS) entry which is preliminary data.</text>
</comment>
<proteinExistence type="inferred from homology"/>
<comment type="similarity">
    <text evidence="1 7">Belongs to the bacterial ribosomal protein bL31 family. Type A subfamily.</text>
</comment>
<dbReference type="Pfam" id="PF01197">
    <property type="entry name" value="Ribosomal_L31"/>
    <property type="match status" value="1"/>
</dbReference>
<evidence type="ECO:0000256" key="4">
    <source>
        <dbReference type="ARBA" id="ARBA00022980"/>
    </source>
</evidence>
<dbReference type="GO" id="GO:0046872">
    <property type="term" value="F:metal ion binding"/>
    <property type="evidence" value="ECO:0007669"/>
    <property type="project" value="UniProtKB-KW"/>
</dbReference>
<evidence type="ECO:0000256" key="3">
    <source>
        <dbReference type="ARBA" id="ARBA00022884"/>
    </source>
</evidence>
<dbReference type="PANTHER" id="PTHR33280">
    <property type="entry name" value="50S RIBOSOMAL PROTEIN L31, CHLOROPLASTIC"/>
    <property type="match status" value="1"/>
</dbReference>
<comment type="subunit">
    <text evidence="7">Part of the 50S ribosomal subunit.</text>
</comment>
<dbReference type="GO" id="GO:1990904">
    <property type="term" value="C:ribonucleoprotein complex"/>
    <property type="evidence" value="ECO:0007669"/>
    <property type="project" value="UniProtKB-KW"/>
</dbReference>
<dbReference type="InterPro" id="IPR034704">
    <property type="entry name" value="Ribosomal_bL28/bL31-like_sf"/>
</dbReference>
<dbReference type="InterPro" id="IPR027491">
    <property type="entry name" value="Ribosomal_bL31_A"/>
</dbReference>
<gene>
    <name evidence="7 8" type="primary">rpmE</name>
    <name evidence="8" type="ORF">JF887_13320</name>
</gene>
<keyword evidence="7" id="KW-0862">Zinc</keyword>
<comment type="cofactor">
    <cofactor evidence="7">
        <name>Zn(2+)</name>
        <dbReference type="ChEBI" id="CHEBI:29105"/>
    </cofactor>
    <text evidence="7">Binds 1 zinc ion per subunit.</text>
</comment>
<keyword evidence="7" id="KW-0479">Metal-binding</keyword>
<dbReference type="PRINTS" id="PR01249">
    <property type="entry name" value="RIBOSOMALL31"/>
</dbReference>
<protein>
    <recommendedName>
        <fullName evidence="6 7">Large ribosomal subunit protein bL31</fullName>
    </recommendedName>
</protein>
<dbReference type="NCBIfam" id="NF000612">
    <property type="entry name" value="PRK00019.1"/>
    <property type="match status" value="1"/>
</dbReference>
<dbReference type="Gene3D" id="4.10.830.30">
    <property type="entry name" value="Ribosomal protein L31"/>
    <property type="match status" value="1"/>
</dbReference>
<organism evidence="8 9">
    <name type="scientific">Candidatus Amunia macphersoniae</name>
    <dbReference type="NCBI Taxonomy" id="3127014"/>
    <lineage>
        <taxon>Bacteria</taxon>
        <taxon>Bacillati</taxon>
        <taxon>Candidatus Dormiibacterota</taxon>
        <taxon>Candidatus Dormibacteria</taxon>
        <taxon>Candidatus Aeolococcales</taxon>
        <taxon>Candidatus Aeolococcaceae</taxon>
        <taxon>Candidatus Amunia</taxon>
    </lineage>
</organism>
<name>A0A934KFN6_9BACT</name>
<dbReference type="PANTHER" id="PTHR33280:SF1">
    <property type="entry name" value="LARGE RIBOSOMAL SUBUNIT PROTEIN BL31C"/>
    <property type="match status" value="1"/>
</dbReference>
<dbReference type="AlphaFoldDB" id="A0A934KFN6"/>
<evidence type="ECO:0000256" key="7">
    <source>
        <dbReference type="HAMAP-Rule" id="MF_00501"/>
    </source>
</evidence>